<dbReference type="STRING" id="490188.SAMN04488068_2873"/>
<evidence type="ECO:0000256" key="3">
    <source>
        <dbReference type="ARBA" id="ARBA00023125"/>
    </source>
</evidence>
<dbReference type="GO" id="GO:0003700">
    <property type="term" value="F:DNA-binding transcription factor activity"/>
    <property type="evidence" value="ECO:0007669"/>
    <property type="project" value="InterPro"/>
</dbReference>
<organism evidence="6 7">
    <name type="scientific">Hydrocarboniphaga daqingensis</name>
    <dbReference type="NCBI Taxonomy" id="490188"/>
    <lineage>
        <taxon>Bacteria</taxon>
        <taxon>Pseudomonadati</taxon>
        <taxon>Pseudomonadota</taxon>
        <taxon>Gammaproteobacteria</taxon>
        <taxon>Nevskiales</taxon>
        <taxon>Nevskiaceae</taxon>
        <taxon>Hydrocarboniphaga</taxon>
    </lineage>
</organism>
<evidence type="ECO:0000256" key="4">
    <source>
        <dbReference type="ARBA" id="ARBA00023163"/>
    </source>
</evidence>
<dbReference type="Pfam" id="PF03466">
    <property type="entry name" value="LysR_substrate"/>
    <property type="match status" value="1"/>
</dbReference>
<dbReference type="CDD" id="cd08422">
    <property type="entry name" value="PBP2_CrgA_like"/>
    <property type="match status" value="1"/>
</dbReference>
<dbReference type="SUPFAM" id="SSF53850">
    <property type="entry name" value="Periplasmic binding protein-like II"/>
    <property type="match status" value="1"/>
</dbReference>
<dbReference type="InterPro" id="IPR005119">
    <property type="entry name" value="LysR_subst-bd"/>
</dbReference>
<dbReference type="InterPro" id="IPR036388">
    <property type="entry name" value="WH-like_DNA-bd_sf"/>
</dbReference>
<reference evidence="6 7" key="1">
    <citation type="submission" date="2016-11" db="EMBL/GenBank/DDBJ databases">
        <authorList>
            <person name="Jaros S."/>
            <person name="Januszkiewicz K."/>
            <person name="Wedrychowicz H."/>
        </authorList>
    </citation>
    <scope>NUCLEOTIDE SEQUENCE [LARGE SCALE GENOMIC DNA]</scope>
    <source>
        <strain evidence="6 7">CGMCC 1.7049</strain>
    </source>
</reference>
<dbReference type="PRINTS" id="PR00039">
    <property type="entry name" value="HTHLYSR"/>
</dbReference>
<evidence type="ECO:0000259" key="5">
    <source>
        <dbReference type="PROSITE" id="PS50931"/>
    </source>
</evidence>
<keyword evidence="7" id="KW-1185">Reference proteome</keyword>
<evidence type="ECO:0000313" key="6">
    <source>
        <dbReference type="EMBL" id="SHH20784.1"/>
    </source>
</evidence>
<dbReference type="InterPro" id="IPR036390">
    <property type="entry name" value="WH_DNA-bd_sf"/>
</dbReference>
<dbReference type="InterPro" id="IPR000847">
    <property type="entry name" value="LysR_HTH_N"/>
</dbReference>
<feature type="domain" description="HTH lysR-type" evidence="5">
    <location>
        <begin position="1"/>
        <end position="59"/>
    </location>
</feature>
<keyword evidence="4" id="KW-0804">Transcription</keyword>
<gene>
    <name evidence="6" type="ORF">SAMN04488068_2873</name>
</gene>
<dbReference type="Pfam" id="PF00126">
    <property type="entry name" value="HTH_1"/>
    <property type="match status" value="1"/>
</dbReference>
<dbReference type="OrthoDB" id="9786526at2"/>
<dbReference type="Gene3D" id="3.40.190.290">
    <property type="match status" value="1"/>
</dbReference>
<dbReference type="PANTHER" id="PTHR30537:SF80">
    <property type="entry name" value="TRANSCRIPTIONAL REGULATOR"/>
    <property type="match status" value="1"/>
</dbReference>
<dbReference type="GO" id="GO:0003677">
    <property type="term" value="F:DNA binding"/>
    <property type="evidence" value="ECO:0007669"/>
    <property type="project" value="UniProtKB-KW"/>
</dbReference>
<dbReference type="SUPFAM" id="SSF46785">
    <property type="entry name" value="Winged helix' DNA-binding domain"/>
    <property type="match status" value="1"/>
</dbReference>
<accession>A0A1M5R338</accession>
<dbReference type="RefSeq" id="WP_072898469.1">
    <property type="nucleotide sequence ID" value="NZ_FQWZ01000007.1"/>
</dbReference>
<dbReference type="InterPro" id="IPR058163">
    <property type="entry name" value="LysR-type_TF_proteobact-type"/>
</dbReference>
<comment type="similarity">
    <text evidence="1">Belongs to the LysR transcriptional regulatory family.</text>
</comment>
<dbReference type="EMBL" id="FQWZ01000007">
    <property type="protein sequence ID" value="SHH20784.1"/>
    <property type="molecule type" value="Genomic_DNA"/>
</dbReference>
<dbReference type="PANTHER" id="PTHR30537">
    <property type="entry name" value="HTH-TYPE TRANSCRIPTIONAL REGULATOR"/>
    <property type="match status" value="1"/>
</dbReference>
<evidence type="ECO:0000256" key="1">
    <source>
        <dbReference type="ARBA" id="ARBA00009437"/>
    </source>
</evidence>
<dbReference type="PROSITE" id="PS50931">
    <property type="entry name" value="HTH_LYSR"/>
    <property type="match status" value="1"/>
</dbReference>
<dbReference type="AlphaFoldDB" id="A0A1M5R338"/>
<dbReference type="FunFam" id="1.10.10.10:FF:000001">
    <property type="entry name" value="LysR family transcriptional regulator"/>
    <property type="match status" value="1"/>
</dbReference>
<sequence>MDRFTLMQCYVRAVETGSFSAVARELATTQPTVSKNIAALEDHLGVRLLHRSSRKMSLTSEGESYYAECRRILDAVAEAESGARGQQAAAGLLRVACPAALARHRVMPLIKPFTEQHPDVSIDLMFSNRDLDLIEEGLDIAFRIGKLQDSSYRARLVATYALCCAASPEYLQRHGTPQTPADLLQHNCILFTRNSTGPIWQFGNDSIRPQGNLRVDSPDGLRSAVLSGLGIVVAPTWLFADELHDGRLSCLLEAWPIQALPVHLIYPAKGFLPARTRAFIDFVVDAFSRDPCLNGEAVAEMGLEPCVRALQSAAL</sequence>
<protein>
    <submittedName>
        <fullName evidence="6">Transcriptional regulator, LysR family</fullName>
    </submittedName>
</protein>
<evidence type="ECO:0000313" key="7">
    <source>
        <dbReference type="Proteomes" id="UP000199758"/>
    </source>
</evidence>
<proteinExistence type="inferred from homology"/>
<keyword evidence="2" id="KW-0805">Transcription regulation</keyword>
<dbReference type="Proteomes" id="UP000199758">
    <property type="component" value="Unassembled WGS sequence"/>
</dbReference>
<name>A0A1M5R338_9GAMM</name>
<keyword evidence="3" id="KW-0238">DNA-binding</keyword>
<evidence type="ECO:0000256" key="2">
    <source>
        <dbReference type="ARBA" id="ARBA00023015"/>
    </source>
</evidence>
<dbReference type="Gene3D" id="1.10.10.10">
    <property type="entry name" value="Winged helix-like DNA-binding domain superfamily/Winged helix DNA-binding domain"/>
    <property type="match status" value="1"/>
</dbReference>